<proteinExistence type="predicted"/>
<comment type="caution">
    <text evidence="1">The sequence shown here is derived from an EMBL/GenBank/DDBJ whole genome shotgun (WGS) entry which is preliminary data.</text>
</comment>
<dbReference type="InterPro" id="IPR058790">
    <property type="entry name" value="BSH_CusB"/>
</dbReference>
<dbReference type="Pfam" id="PF11604">
    <property type="entry name" value="CusF_Ec"/>
    <property type="match status" value="1"/>
</dbReference>
<keyword evidence="2" id="KW-1185">Reference proteome</keyword>
<dbReference type="InterPro" id="IPR051909">
    <property type="entry name" value="MFP_Cation_Efflux"/>
</dbReference>
<dbReference type="Pfam" id="PF25975">
    <property type="entry name" value="CzcB_C"/>
    <property type="match status" value="1"/>
</dbReference>
<dbReference type="Gene3D" id="2.40.420.20">
    <property type="match status" value="1"/>
</dbReference>
<dbReference type="Gene3D" id="2.40.50.320">
    <property type="entry name" value="Copper binding periplasmic protein CusF"/>
    <property type="match status" value="1"/>
</dbReference>
<dbReference type="InterPro" id="IPR042230">
    <property type="entry name" value="CusF_sf"/>
</dbReference>
<dbReference type="SUPFAM" id="SSF111369">
    <property type="entry name" value="HlyD-like secretion proteins"/>
    <property type="match status" value="1"/>
</dbReference>
<reference evidence="1 2" key="1">
    <citation type="submission" date="2024-06" db="EMBL/GenBank/DDBJ databases">
        <authorList>
            <person name="Li F."/>
        </authorList>
    </citation>
    <scope>NUCLEOTIDE SEQUENCE [LARGE SCALE GENOMIC DNA]</scope>
    <source>
        <strain evidence="1 2">GXAS 311</strain>
    </source>
</reference>
<dbReference type="Pfam" id="PF25869">
    <property type="entry name" value="3HB_CusB"/>
    <property type="match status" value="1"/>
</dbReference>
<gene>
    <name evidence="1" type="ORF">ABVT43_16945</name>
</gene>
<dbReference type="EMBL" id="JBEVCJ010000028">
    <property type="protein sequence ID" value="MET1256832.1"/>
    <property type="molecule type" value="Genomic_DNA"/>
</dbReference>
<sequence length="521" mass="59323">MNNRNTMKLHLVWLLVGAFLGLIIAIWILNSGYFTKLSASLEQNDSVTHQKSDEPLYWVAPMDPNYRRDKPGKSPMGMDLIPVYEKAHEAKPQSPETVYLTQQVINQLSVQISPVRKGKLKPIIKSVGFVQYDEEKLIHIHPRVDGWIEKLYVKSQGARVEKNQPLYEIYSPTLVSAQEEYLIALEQSNRRLITAAENRLAALALSETLIAKIKQQRKIQQRVTVFSPQSGIIDNLNIREGYFVKPDKTLMSIVSLSEVWVEAEVFAQQAFYLQDHLPVVITLDYAPTKKWHGKIDYVYPTINPQSRTVKVRIRLINSTGELKPDMFANVNIYPEPTSENLLVPHSALIQSAHGNRVIVALGGGYFKPKVVEVGEFDDKYIAINQGLEEGEKVVTSAQFLIDSESNKQAAFSRMSEHEFNDEEPNSEESNREIPTATVKGKINQMDNSQRLFNITREAIPQWDRASATMDFWVDTHIDIMSFQPGNIVEFTFEINNGEFKIIKITTLSNSTLLNLEEDFKL</sequence>
<dbReference type="InterPro" id="IPR006143">
    <property type="entry name" value="RND_pump_MFP"/>
</dbReference>
<dbReference type="NCBIfam" id="TIGR01730">
    <property type="entry name" value="RND_mfp"/>
    <property type="match status" value="1"/>
</dbReference>
<organism evidence="1 2">
    <name type="scientific">Aliikangiella maris</name>
    <dbReference type="NCBI Taxonomy" id="3162458"/>
    <lineage>
        <taxon>Bacteria</taxon>
        <taxon>Pseudomonadati</taxon>
        <taxon>Pseudomonadota</taxon>
        <taxon>Gammaproteobacteria</taxon>
        <taxon>Oceanospirillales</taxon>
        <taxon>Pleioneaceae</taxon>
        <taxon>Aliikangiella</taxon>
    </lineage>
</organism>
<evidence type="ECO:0000313" key="1">
    <source>
        <dbReference type="EMBL" id="MET1256832.1"/>
    </source>
</evidence>
<protein>
    <submittedName>
        <fullName evidence="1">Efflux RND transporter periplasmic adaptor subunit</fullName>
    </submittedName>
</protein>
<dbReference type="InterPro" id="IPR021647">
    <property type="entry name" value="CusF_Ec"/>
</dbReference>
<dbReference type="Pfam" id="PF25919">
    <property type="entry name" value="BSH_CusB"/>
    <property type="match status" value="1"/>
</dbReference>
<dbReference type="Pfam" id="PF25954">
    <property type="entry name" value="Beta-barrel_RND_2"/>
    <property type="match status" value="1"/>
</dbReference>
<evidence type="ECO:0000313" key="2">
    <source>
        <dbReference type="Proteomes" id="UP001548189"/>
    </source>
</evidence>
<dbReference type="Gene3D" id="6.10.140.730">
    <property type="match status" value="1"/>
</dbReference>
<dbReference type="PANTHER" id="PTHR30097:SF15">
    <property type="entry name" value="CATION EFFLUX SYSTEM PROTEIN CUSB"/>
    <property type="match status" value="1"/>
</dbReference>
<dbReference type="PANTHER" id="PTHR30097">
    <property type="entry name" value="CATION EFFLUX SYSTEM PROTEIN CUSB"/>
    <property type="match status" value="1"/>
</dbReference>
<dbReference type="Gene3D" id="2.40.50.100">
    <property type="match status" value="1"/>
</dbReference>
<dbReference type="InterPro" id="IPR058792">
    <property type="entry name" value="Beta-barrel_RND_2"/>
</dbReference>
<dbReference type="InterPro" id="IPR045800">
    <property type="entry name" value="HMBD"/>
</dbReference>
<dbReference type="Proteomes" id="UP001548189">
    <property type="component" value="Unassembled WGS sequence"/>
</dbReference>
<accession>A0ABV2BY24</accession>
<dbReference type="InterPro" id="IPR058791">
    <property type="entry name" value="3HB_CusB"/>
</dbReference>
<dbReference type="InterPro" id="IPR058649">
    <property type="entry name" value="CzcB_C"/>
</dbReference>
<dbReference type="Gene3D" id="2.40.30.170">
    <property type="match status" value="1"/>
</dbReference>
<dbReference type="Pfam" id="PF19335">
    <property type="entry name" value="HMBD"/>
    <property type="match status" value="1"/>
</dbReference>
<name>A0ABV2BY24_9GAMM</name>